<reference evidence="2 3" key="1">
    <citation type="journal article" date="2017" name="Front. Genet.">
        <title>Draft sequencing of the heterozygous diploid genome of Satsuma (Citrus unshiu Marc.) using a hybrid assembly approach.</title>
        <authorList>
            <person name="Shimizu T."/>
            <person name="Tanizawa Y."/>
            <person name="Mochizuki T."/>
            <person name="Nagasaki H."/>
            <person name="Yoshioka T."/>
            <person name="Toyoda A."/>
            <person name="Fujiyama A."/>
            <person name="Kaminuma E."/>
            <person name="Nakamura Y."/>
        </authorList>
    </citation>
    <scope>NUCLEOTIDE SEQUENCE [LARGE SCALE GENOMIC DNA]</scope>
    <source>
        <strain evidence="3">cv. Miyagawa wase</strain>
    </source>
</reference>
<accession>A0A2H5QVW3</accession>
<comment type="caution">
    <text evidence="2">The sequence shown here is derived from an EMBL/GenBank/DDBJ whole genome shotgun (WGS) entry which is preliminary data.</text>
</comment>
<evidence type="ECO:0000256" key="1">
    <source>
        <dbReference type="SAM" id="MobiDB-lite"/>
    </source>
</evidence>
<proteinExistence type="predicted"/>
<dbReference type="EMBL" id="BDQV01000970">
    <property type="protein sequence ID" value="GAY68762.1"/>
    <property type="molecule type" value="Genomic_DNA"/>
</dbReference>
<sequence>MRPSTFTRTDLAIPATSLAELAGRHNPAVLVAGKRLERRRLNLKNSRPKTHHHHRRFCRSLGTPPAGFYSSRHQHHFQPTLSPETAGLSTIGHLESSRLWELDPPPSSRVGGHRRDHWTNRGGSANENQPADYDDYKDTDGSLIARPSRSGYDEIIPLGAILLICDKIEL</sequence>
<gene>
    <name evidence="2" type="ORF">CUMW_266720</name>
</gene>
<evidence type="ECO:0000313" key="3">
    <source>
        <dbReference type="Proteomes" id="UP000236630"/>
    </source>
</evidence>
<protein>
    <submittedName>
        <fullName evidence="2">Uncharacterized protein</fullName>
    </submittedName>
</protein>
<dbReference type="AlphaFoldDB" id="A0A2H5QVW3"/>
<feature type="region of interest" description="Disordered" evidence="1">
    <location>
        <begin position="99"/>
        <end position="139"/>
    </location>
</feature>
<dbReference type="Proteomes" id="UP000236630">
    <property type="component" value="Unassembled WGS sequence"/>
</dbReference>
<organism evidence="2 3">
    <name type="scientific">Citrus unshiu</name>
    <name type="common">Satsuma mandarin</name>
    <name type="synonym">Citrus nobilis var. unshiu</name>
    <dbReference type="NCBI Taxonomy" id="55188"/>
    <lineage>
        <taxon>Eukaryota</taxon>
        <taxon>Viridiplantae</taxon>
        <taxon>Streptophyta</taxon>
        <taxon>Embryophyta</taxon>
        <taxon>Tracheophyta</taxon>
        <taxon>Spermatophyta</taxon>
        <taxon>Magnoliopsida</taxon>
        <taxon>eudicotyledons</taxon>
        <taxon>Gunneridae</taxon>
        <taxon>Pentapetalae</taxon>
        <taxon>rosids</taxon>
        <taxon>malvids</taxon>
        <taxon>Sapindales</taxon>
        <taxon>Rutaceae</taxon>
        <taxon>Aurantioideae</taxon>
        <taxon>Citrus</taxon>
    </lineage>
</organism>
<evidence type="ECO:0000313" key="2">
    <source>
        <dbReference type="EMBL" id="GAY68762.1"/>
    </source>
</evidence>
<name>A0A2H5QVW3_CITUN</name>
<keyword evidence="3" id="KW-1185">Reference proteome</keyword>